<dbReference type="AlphaFoldDB" id="A0A2H3BP43"/>
<feature type="domain" description="Mug135-like C-terminal" evidence="2">
    <location>
        <begin position="78"/>
        <end position="150"/>
    </location>
</feature>
<dbReference type="Proteomes" id="UP000218334">
    <property type="component" value="Unassembled WGS sequence"/>
</dbReference>
<protein>
    <recommendedName>
        <fullName evidence="2">Mug135-like C-terminal domain-containing protein</fullName>
    </recommendedName>
</protein>
<evidence type="ECO:0000313" key="4">
    <source>
        <dbReference type="Proteomes" id="UP000218334"/>
    </source>
</evidence>
<proteinExistence type="inferred from homology"/>
<evidence type="ECO:0000259" key="2">
    <source>
        <dbReference type="Pfam" id="PF08593"/>
    </source>
</evidence>
<reference evidence="4" key="1">
    <citation type="journal article" date="2017" name="Nat. Ecol. Evol.">
        <title>Genome expansion and lineage-specific genetic innovations in the forest pathogenic fungi Armillaria.</title>
        <authorList>
            <person name="Sipos G."/>
            <person name="Prasanna A.N."/>
            <person name="Walter M.C."/>
            <person name="O'Connor E."/>
            <person name="Balint B."/>
            <person name="Krizsan K."/>
            <person name="Kiss B."/>
            <person name="Hess J."/>
            <person name="Varga T."/>
            <person name="Slot J."/>
            <person name="Riley R."/>
            <person name="Boka B."/>
            <person name="Rigling D."/>
            <person name="Barry K."/>
            <person name="Lee J."/>
            <person name="Mihaltcheva S."/>
            <person name="LaButti K."/>
            <person name="Lipzen A."/>
            <person name="Waldron R."/>
            <person name="Moloney N.M."/>
            <person name="Sperisen C."/>
            <person name="Kredics L."/>
            <person name="Vagvoelgyi C."/>
            <person name="Patrignani A."/>
            <person name="Fitzpatrick D."/>
            <person name="Nagy I."/>
            <person name="Doyle S."/>
            <person name="Anderson J.B."/>
            <person name="Grigoriev I.V."/>
            <person name="Gueldener U."/>
            <person name="Muensterkoetter M."/>
            <person name="Nagy L.G."/>
        </authorList>
    </citation>
    <scope>NUCLEOTIDE SEQUENCE [LARGE SCALE GENOMIC DNA]</scope>
    <source>
        <strain evidence="4">28-4</strain>
    </source>
</reference>
<accession>A0A2H3BP43</accession>
<dbReference type="InterPro" id="IPR013902">
    <property type="entry name" value="Mug135-like_C"/>
</dbReference>
<keyword evidence="4" id="KW-1185">Reference proteome</keyword>
<dbReference type="Pfam" id="PF08593">
    <property type="entry name" value="Mug135_C"/>
    <property type="match status" value="1"/>
</dbReference>
<evidence type="ECO:0000256" key="1">
    <source>
        <dbReference type="ARBA" id="ARBA00005788"/>
    </source>
</evidence>
<organism evidence="3 4">
    <name type="scientific">Armillaria solidipes</name>
    <dbReference type="NCBI Taxonomy" id="1076256"/>
    <lineage>
        <taxon>Eukaryota</taxon>
        <taxon>Fungi</taxon>
        <taxon>Dikarya</taxon>
        <taxon>Basidiomycota</taxon>
        <taxon>Agaricomycotina</taxon>
        <taxon>Agaricomycetes</taxon>
        <taxon>Agaricomycetidae</taxon>
        <taxon>Agaricales</taxon>
        <taxon>Marasmiineae</taxon>
        <taxon>Physalacriaceae</taxon>
        <taxon>Armillaria</taxon>
    </lineage>
</organism>
<evidence type="ECO:0000313" key="3">
    <source>
        <dbReference type="EMBL" id="PBK70694.1"/>
    </source>
</evidence>
<comment type="similarity">
    <text evidence="1">Belongs to the UPF0612 family.</text>
</comment>
<sequence>MLTDYDQGDEMPAWAAAMERRLTRQMVEITEDLKDDLASINDGLASHLTSIDGRLNSGPLNGMTSRLIGIETNAARTINFSCGDGTCWPYELVPASDGKYLHNLPELRTAQDLRNLTDVQLDRYLKGYGLEHGHGTARNEKLALLCRYIGGSLE</sequence>
<gene>
    <name evidence="3" type="ORF">ARMSODRAFT_955435</name>
</gene>
<name>A0A2H3BP43_9AGAR</name>
<dbReference type="EMBL" id="KZ293425">
    <property type="protein sequence ID" value="PBK70694.1"/>
    <property type="molecule type" value="Genomic_DNA"/>
</dbReference>